<dbReference type="PANTHER" id="PTHR12147">
    <property type="entry name" value="METALLOPEPTIDASE M28 FAMILY MEMBER"/>
    <property type="match status" value="1"/>
</dbReference>
<organism evidence="2">
    <name type="scientific">hydrothermal vent metagenome</name>
    <dbReference type="NCBI Taxonomy" id="652676"/>
    <lineage>
        <taxon>unclassified sequences</taxon>
        <taxon>metagenomes</taxon>
        <taxon>ecological metagenomes</taxon>
    </lineage>
</organism>
<proteinExistence type="predicted"/>
<dbReference type="GO" id="GO:0008235">
    <property type="term" value="F:metalloexopeptidase activity"/>
    <property type="evidence" value="ECO:0007669"/>
    <property type="project" value="InterPro"/>
</dbReference>
<gene>
    <name evidence="2" type="ORF">MNBD_NITROSPIRAE01-300</name>
</gene>
<dbReference type="EMBL" id="UOGF01000002">
    <property type="protein sequence ID" value="VAX25766.1"/>
    <property type="molecule type" value="Genomic_DNA"/>
</dbReference>
<dbReference type="InterPro" id="IPR007484">
    <property type="entry name" value="Peptidase_M28"/>
</dbReference>
<name>A0A3B1C5I2_9ZZZZ</name>
<dbReference type="Pfam" id="PF04389">
    <property type="entry name" value="Peptidase_M28"/>
    <property type="match status" value="1"/>
</dbReference>
<evidence type="ECO:0000259" key="1">
    <source>
        <dbReference type="Pfam" id="PF04389"/>
    </source>
</evidence>
<dbReference type="GO" id="GO:0006508">
    <property type="term" value="P:proteolysis"/>
    <property type="evidence" value="ECO:0007669"/>
    <property type="project" value="InterPro"/>
</dbReference>
<dbReference type="PANTHER" id="PTHR12147:SF26">
    <property type="entry name" value="PEPTIDASE M28 DOMAIN-CONTAINING PROTEIN"/>
    <property type="match status" value="1"/>
</dbReference>
<reference evidence="2" key="1">
    <citation type="submission" date="2018-06" db="EMBL/GenBank/DDBJ databases">
        <authorList>
            <person name="Zhirakovskaya E."/>
        </authorList>
    </citation>
    <scope>NUCLEOTIDE SEQUENCE</scope>
</reference>
<evidence type="ECO:0000313" key="2">
    <source>
        <dbReference type="EMBL" id="VAX25766.1"/>
    </source>
</evidence>
<dbReference type="SUPFAM" id="SSF53187">
    <property type="entry name" value="Zn-dependent exopeptidases"/>
    <property type="match status" value="1"/>
</dbReference>
<accession>A0A3B1C5I2</accession>
<feature type="domain" description="Peptidase M28" evidence="1">
    <location>
        <begin position="76"/>
        <end position="298"/>
    </location>
</feature>
<dbReference type="AlphaFoldDB" id="A0A3B1C5I2"/>
<sequence>MTQKITTDGADCTSKISETSIRNHILRLQGEKHPDHSPLALKKAGTDIATQMQLAGLQSHNQPIPDVDAMGDACFNVIGTLFKEDQQKPVLLIGAHYDTVSGSPGADDNTSSLAVLLEVARVTSPLFQNKAATLRPQFVAFSLEEPGFVGSRDYVQNLEKTSDVIFGAIILECVGYTDHRSGSQKTPPGLPISLPDRGNFIGLLGNTHTAPITKAFEAAIKYAAPDLPHISLILPKAAELIPDVRRSDHVPFWDKNLPAVMITDTANFRNPHYHQASDTIDTLDIPFITKIARTLAATVIDLAGLER</sequence>
<dbReference type="Gene3D" id="3.40.630.10">
    <property type="entry name" value="Zn peptidases"/>
    <property type="match status" value="1"/>
</dbReference>
<protein>
    <recommendedName>
        <fullName evidence="1">Peptidase M28 domain-containing protein</fullName>
    </recommendedName>
</protein>
<dbReference type="InterPro" id="IPR045175">
    <property type="entry name" value="M28_fam"/>
</dbReference>